<comment type="caution">
    <text evidence="2">The sequence shown here is derived from an EMBL/GenBank/DDBJ whole genome shotgun (WGS) entry which is preliminary data.</text>
</comment>
<keyword evidence="3" id="KW-1185">Reference proteome</keyword>
<dbReference type="Proteomes" id="UP000614996">
    <property type="component" value="Unassembled WGS sequence"/>
</dbReference>
<accession>A0A8J4AKL7</accession>
<evidence type="ECO:0000259" key="1">
    <source>
        <dbReference type="Pfam" id="PF05368"/>
    </source>
</evidence>
<dbReference type="CDD" id="cd05269">
    <property type="entry name" value="TMR_SDR_a"/>
    <property type="match status" value="1"/>
</dbReference>
<dbReference type="InterPro" id="IPR008030">
    <property type="entry name" value="NmrA-like"/>
</dbReference>
<name>A0A8J4AKL7_9ACTN</name>
<dbReference type="Gene3D" id="3.40.50.720">
    <property type="entry name" value="NAD(P)-binding Rossmann-like Domain"/>
    <property type="match status" value="1"/>
</dbReference>
<gene>
    <name evidence="2" type="ORF">NUM_63510</name>
</gene>
<dbReference type="EMBL" id="BOPO01000129">
    <property type="protein sequence ID" value="GIL31097.1"/>
    <property type="molecule type" value="Genomic_DNA"/>
</dbReference>
<evidence type="ECO:0000313" key="3">
    <source>
        <dbReference type="Proteomes" id="UP000614996"/>
    </source>
</evidence>
<reference evidence="3" key="1">
    <citation type="journal article" date="2021" name="Int. J. Syst. Evol. Microbiol.">
        <title>Actinocatenispora comari sp. nov., an endophytic actinomycete isolated from aerial parts of Comarum salesowianum.</title>
        <authorList>
            <person name="Oyunbileg N."/>
            <person name="Iizaka Y."/>
            <person name="Hamada M."/>
            <person name="Davaapurev B.O."/>
            <person name="Fukumoto A."/>
            <person name="Tsetseg B."/>
            <person name="Kato F."/>
            <person name="Tamura T."/>
            <person name="Batkhuu J."/>
            <person name="Anzai Y."/>
        </authorList>
    </citation>
    <scope>NUCLEOTIDE SEQUENCE [LARGE SCALE GENOMIC DNA]</scope>
    <source>
        <strain evidence="3">NUM-2625</strain>
    </source>
</reference>
<organism evidence="2 3">
    <name type="scientific">Actinocatenispora comari</name>
    <dbReference type="NCBI Taxonomy" id="2807577"/>
    <lineage>
        <taxon>Bacteria</taxon>
        <taxon>Bacillati</taxon>
        <taxon>Actinomycetota</taxon>
        <taxon>Actinomycetes</taxon>
        <taxon>Micromonosporales</taxon>
        <taxon>Micromonosporaceae</taxon>
        <taxon>Actinocatenispora</taxon>
    </lineage>
</organism>
<dbReference type="Pfam" id="PF05368">
    <property type="entry name" value="NmrA"/>
    <property type="match status" value="1"/>
</dbReference>
<proteinExistence type="predicted"/>
<dbReference type="InterPro" id="IPR036291">
    <property type="entry name" value="NAD(P)-bd_dom_sf"/>
</dbReference>
<dbReference type="InterPro" id="IPR051604">
    <property type="entry name" value="Ergot_Alk_Oxidoreductase"/>
</dbReference>
<dbReference type="SUPFAM" id="SSF51735">
    <property type="entry name" value="NAD(P)-binding Rossmann-fold domains"/>
    <property type="match status" value="1"/>
</dbReference>
<dbReference type="RefSeq" id="WP_207128682.1">
    <property type="nucleotide sequence ID" value="NZ_BOPO01000129.1"/>
</dbReference>
<dbReference type="Gene3D" id="3.90.25.10">
    <property type="entry name" value="UDP-galactose 4-epimerase, domain 1"/>
    <property type="match status" value="1"/>
</dbReference>
<protein>
    <submittedName>
        <fullName evidence="2">NAD(P)-dependent oxidoreductase</fullName>
    </submittedName>
</protein>
<dbReference type="PANTHER" id="PTHR43162">
    <property type="match status" value="1"/>
</dbReference>
<evidence type="ECO:0000313" key="2">
    <source>
        <dbReference type="EMBL" id="GIL31097.1"/>
    </source>
</evidence>
<feature type="domain" description="NmrA-like" evidence="1">
    <location>
        <begin position="2"/>
        <end position="277"/>
    </location>
</feature>
<dbReference type="PANTHER" id="PTHR43162:SF1">
    <property type="entry name" value="PRESTALK A DIFFERENTIATION PROTEIN A"/>
    <property type="match status" value="1"/>
</dbReference>
<dbReference type="AlphaFoldDB" id="A0A8J4AKL7"/>
<sequence>MTILITGATGRPGGATVREFARRGTPVRALVRDAARAQQLTALPGVELAVGDMLWPETLERALDGVDTVLMISSAGPLMLETQATFIDAAVRAGVRHLIKLSGGDGQPGFDPERFRSTRSHQQIQRYLKASGLPWTVLAPSQFMQVYLEEAATIAAAGELRLPMGGTALAPIDVEDIGRIAYTVLTTPGHEGRTYPMTGPQSLTMAEIADRIAAGIDRPVRYVDVEPSVKRDEWLAAGYPPPRADAFGQLFAERRRHGAARVDLSSHRTFDVAPTTFAAFAAREAAAFRAEAKHARTPV</sequence>